<evidence type="ECO:0000256" key="1">
    <source>
        <dbReference type="SAM" id="MobiDB-lite"/>
    </source>
</evidence>
<comment type="caution">
    <text evidence="3">The sequence shown here is derived from an EMBL/GenBank/DDBJ whole genome shotgun (WGS) entry which is preliminary data.</text>
</comment>
<feature type="transmembrane region" description="Helical" evidence="2">
    <location>
        <begin position="148"/>
        <end position="167"/>
    </location>
</feature>
<evidence type="ECO:0000313" key="3">
    <source>
        <dbReference type="EMBL" id="GIJ27857.1"/>
    </source>
</evidence>
<feature type="transmembrane region" description="Helical" evidence="2">
    <location>
        <begin position="203"/>
        <end position="220"/>
    </location>
</feature>
<keyword evidence="2" id="KW-0472">Membrane</keyword>
<reference evidence="3 4" key="1">
    <citation type="submission" date="2021-01" db="EMBL/GenBank/DDBJ databases">
        <title>Whole genome shotgun sequence of Verrucosispora qiuiae NBRC 106684.</title>
        <authorList>
            <person name="Komaki H."/>
            <person name="Tamura T."/>
        </authorList>
    </citation>
    <scope>NUCLEOTIDE SEQUENCE [LARGE SCALE GENOMIC DNA]</scope>
    <source>
        <strain evidence="3 4">NBRC 106684</strain>
    </source>
</reference>
<organism evidence="3 4">
    <name type="scientific">Micromonospora qiuiae</name>
    <dbReference type="NCBI Taxonomy" id="502268"/>
    <lineage>
        <taxon>Bacteria</taxon>
        <taxon>Bacillati</taxon>
        <taxon>Actinomycetota</taxon>
        <taxon>Actinomycetes</taxon>
        <taxon>Micromonosporales</taxon>
        <taxon>Micromonosporaceae</taxon>
        <taxon>Micromonospora</taxon>
    </lineage>
</organism>
<feature type="transmembrane region" description="Helical" evidence="2">
    <location>
        <begin position="63"/>
        <end position="88"/>
    </location>
</feature>
<feature type="transmembrane region" description="Helical" evidence="2">
    <location>
        <begin position="36"/>
        <end position="57"/>
    </location>
</feature>
<evidence type="ECO:0000256" key="2">
    <source>
        <dbReference type="SAM" id="Phobius"/>
    </source>
</evidence>
<keyword evidence="2" id="KW-0812">Transmembrane</keyword>
<feature type="transmembrane region" description="Helical" evidence="2">
    <location>
        <begin position="364"/>
        <end position="383"/>
    </location>
</feature>
<feature type="transmembrane region" description="Helical" evidence="2">
    <location>
        <begin position="108"/>
        <end position="128"/>
    </location>
</feature>
<dbReference type="Proteomes" id="UP000653076">
    <property type="component" value="Unassembled WGS sequence"/>
</dbReference>
<feature type="transmembrane region" description="Helical" evidence="2">
    <location>
        <begin position="225"/>
        <end position="242"/>
    </location>
</feature>
<name>A0ABQ4JCN4_9ACTN</name>
<protein>
    <recommendedName>
        <fullName evidence="5">Oligosaccharide repeat unit polymerase</fullName>
    </recommendedName>
</protein>
<proteinExistence type="predicted"/>
<feature type="region of interest" description="Disordered" evidence="1">
    <location>
        <begin position="1"/>
        <end position="22"/>
    </location>
</feature>
<evidence type="ECO:0000313" key="4">
    <source>
        <dbReference type="Proteomes" id="UP000653076"/>
    </source>
</evidence>
<accession>A0ABQ4JCN4</accession>
<gene>
    <name evidence="3" type="ORF">Vqi01_30190</name>
</gene>
<feature type="transmembrane region" description="Helical" evidence="2">
    <location>
        <begin position="389"/>
        <end position="409"/>
    </location>
</feature>
<feature type="transmembrane region" description="Helical" evidence="2">
    <location>
        <begin position="179"/>
        <end position="197"/>
    </location>
</feature>
<keyword evidence="2" id="KW-1133">Transmembrane helix</keyword>
<dbReference type="EMBL" id="BOPC01000038">
    <property type="protein sequence ID" value="GIJ27857.1"/>
    <property type="molecule type" value="Genomic_DNA"/>
</dbReference>
<keyword evidence="4" id="KW-1185">Reference proteome</keyword>
<evidence type="ECO:0008006" key="5">
    <source>
        <dbReference type="Google" id="ProtNLM"/>
    </source>
</evidence>
<sequence>MGGNASTVRSAEAGAATSRHSAHQEQKSRLTWLLQLYPTSLLVLVPYGVLVVPMALLNGNPELWFIVKLLLLALAGTVVIELATARWLGKRSDWQSGLARANAGYPHLYLLARATTIVSIIADLIGGLAGRGSIFAQVSGEVNVSPAVVLTSLFSGWRYLAFVLLLASLLGGQARRLGVLWWTTALLATQVVLVLMTAFSSPLISYLSFILGVGAICGVIRPRLVVVAAVALFMAWPTLYSARNDVRTEGGVKVSEEVTAAERIRFDLQLTRASAYDVPAAVDHPGLPGIVRYGLLPRALDAERPPLTTGTRINEYLGGSSHSAYNFLTLGTVYFLEGPWGVVLFYGGWALVVVLLLRTGGTPGPVRLSLFGFAVAGPLIWTRTYPENVVGFLQHTVAALPILLVLFLLRPRERSAPSGSRVAADRFDT</sequence>
<feature type="transmembrane region" description="Helical" evidence="2">
    <location>
        <begin position="338"/>
        <end position="357"/>
    </location>
</feature>